<reference evidence="1" key="1">
    <citation type="submission" date="2022-03" db="EMBL/GenBank/DDBJ databases">
        <title>De novo assembled genomes of Belliella spp. (Cyclobacteriaceae) strains.</title>
        <authorList>
            <person name="Szabo A."/>
            <person name="Korponai K."/>
            <person name="Felfoldi T."/>
        </authorList>
    </citation>
    <scope>NUCLEOTIDE SEQUENCE</scope>
    <source>
        <strain evidence="1">DSM 111903</strain>
    </source>
</reference>
<protein>
    <submittedName>
        <fullName evidence="1">Uncharacterized protein</fullName>
    </submittedName>
</protein>
<sequence length="73" mass="8690">METVRINPHTENIVNFYPTIGQVRSFFCERNVPLEEAELFFYFHESIGWRTDRGTPILDWKPLAKKWIGNLGY</sequence>
<accession>A0ABS9VG82</accession>
<keyword evidence="2" id="KW-1185">Reference proteome</keyword>
<dbReference type="RefSeq" id="WP_241414317.1">
    <property type="nucleotide sequence ID" value="NZ_JAKZGO010000022.1"/>
</dbReference>
<evidence type="ECO:0000313" key="1">
    <source>
        <dbReference type="EMBL" id="MCH7415431.1"/>
    </source>
</evidence>
<dbReference type="EMBL" id="JAKZGO010000022">
    <property type="protein sequence ID" value="MCH7415431.1"/>
    <property type="molecule type" value="Genomic_DNA"/>
</dbReference>
<proteinExistence type="predicted"/>
<comment type="caution">
    <text evidence="1">The sequence shown here is derived from an EMBL/GenBank/DDBJ whole genome shotgun (WGS) entry which is preliminary data.</text>
</comment>
<gene>
    <name evidence="1" type="ORF">MM213_18165</name>
</gene>
<name>A0ABS9VG82_9BACT</name>
<evidence type="ECO:0000313" key="2">
    <source>
        <dbReference type="Proteomes" id="UP001165430"/>
    </source>
</evidence>
<organism evidence="1 2">
    <name type="scientific">Belliella alkalica</name>
    <dbReference type="NCBI Taxonomy" id="1730871"/>
    <lineage>
        <taxon>Bacteria</taxon>
        <taxon>Pseudomonadati</taxon>
        <taxon>Bacteroidota</taxon>
        <taxon>Cytophagia</taxon>
        <taxon>Cytophagales</taxon>
        <taxon>Cyclobacteriaceae</taxon>
        <taxon>Belliella</taxon>
    </lineage>
</organism>
<dbReference type="Proteomes" id="UP001165430">
    <property type="component" value="Unassembled WGS sequence"/>
</dbReference>